<keyword evidence="6" id="KW-1185">Reference proteome</keyword>
<reference evidence="5 6" key="1">
    <citation type="journal article" date="2025" name="Microbiol. Resour. Announc.">
        <title>Draft genome sequences for Neonectria magnoliae and Neonectria punicea, canker pathogens of Liriodendron tulipifera and Acer saccharum in West Virginia.</title>
        <authorList>
            <person name="Petronek H.M."/>
            <person name="Kasson M.T."/>
            <person name="Metheny A.M."/>
            <person name="Stauder C.M."/>
            <person name="Lovett B."/>
            <person name="Lynch S.C."/>
            <person name="Garnas J.R."/>
            <person name="Kasson L.R."/>
            <person name="Stajich J.E."/>
        </authorList>
    </citation>
    <scope>NUCLEOTIDE SEQUENCE [LARGE SCALE GENOMIC DNA]</scope>
    <source>
        <strain evidence="5 6">NRRL 64653</strain>
    </source>
</reference>
<sequence length="359" mass="38598">MAPLIPKALQPGDTIAFISPSARLNDQLPAVMQRATAVLSARGYQVRAFFNHDSGIQSGISNRLSEIRAAFSDHSIAAIICTIGGNTFTELLPALIADTELHRTIRANPKIVVGYSDISGLHWFLHTVVGLRTFYGPGAIPELGEANSADDENTPLAFCVKHLFRAIATREPLGDIARSPIYSPILAKFFTKDPASTEEPPLAKTSAWRWLRPGKAEGRLFGGCLTVVARLNGVPAIVPDWTGRIVFLETAIADDMVSGNLLTRVRAAFADLIAAGVFDKAAGLVVGRPFGYDSEEAKDEYAGVIKELLCEGPLAKNPFPILFNIDIGHTVPMVTLPIDALAVLDSENDRFAVLESGVL</sequence>
<dbReference type="PANTHER" id="PTHR30237:SF4">
    <property type="entry name" value="LD-CARBOXYPEPTIDASE C-TERMINAL DOMAIN-CONTAINING PROTEIN"/>
    <property type="match status" value="1"/>
</dbReference>
<dbReference type="EMBL" id="JAZAVJ010000031">
    <property type="protein sequence ID" value="KAK7420250.1"/>
    <property type="molecule type" value="Genomic_DNA"/>
</dbReference>
<organism evidence="5 6">
    <name type="scientific">Neonectria punicea</name>
    <dbReference type="NCBI Taxonomy" id="979145"/>
    <lineage>
        <taxon>Eukaryota</taxon>
        <taxon>Fungi</taxon>
        <taxon>Dikarya</taxon>
        <taxon>Ascomycota</taxon>
        <taxon>Pezizomycotina</taxon>
        <taxon>Sordariomycetes</taxon>
        <taxon>Hypocreomycetidae</taxon>
        <taxon>Hypocreales</taxon>
        <taxon>Nectriaceae</taxon>
        <taxon>Neonectria</taxon>
    </lineage>
</organism>
<dbReference type="InterPro" id="IPR040449">
    <property type="entry name" value="Peptidase_S66_N"/>
</dbReference>
<evidence type="ECO:0000313" key="6">
    <source>
        <dbReference type="Proteomes" id="UP001498476"/>
    </source>
</evidence>
<feature type="domain" description="LD-carboxypeptidase N-terminal" evidence="3">
    <location>
        <begin position="15"/>
        <end position="136"/>
    </location>
</feature>
<accession>A0ABR1HGI6</accession>
<proteinExistence type="inferred from homology"/>
<evidence type="ECO:0008006" key="7">
    <source>
        <dbReference type="Google" id="ProtNLM"/>
    </source>
</evidence>
<dbReference type="InterPro" id="IPR040921">
    <property type="entry name" value="Peptidase_S66C"/>
</dbReference>
<protein>
    <recommendedName>
        <fullName evidence="7">LD-carboxypeptidase</fullName>
    </recommendedName>
</protein>
<dbReference type="SUPFAM" id="SSF141986">
    <property type="entry name" value="LD-carboxypeptidase A C-terminal domain-like"/>
    <property type="match status" value="1"/>
</dbReference>
<feature type="domain" description="LD-carboxypeptidase C-terminal" evidence="4">
    <location>
        <begin position="217"/>
        <end position="342"/>
    </location>
</feature>
<gene>
    <name evidence="5" type="ORF">QQX98_002905</name>
</gene>
<name>A0ABR1HGI6_9HYPO</name>
<keyword evidence="2" id="KW-0378">Hydrolase</keyword>
<dbReference type="Gene3D" id="3.40.50.10740">
    <property type="entry name" value="Class I glutamine amidotransferase-like"/>
    <property type="match status" value="1"/>
</dbReference>
<dbReference type="Proteomes" id="UP001498476">
    <property type="component" value="Unassembled WGS sequence"/>
</dbReference>
<dbReference type="Gene3D" id="3.50.30.60">
    <property type="entry name" value="LD-carboxypeptidase A C-terminal domain-like"/>
    <property type="match status" value="1"/>
</dbReference>
<evidence type="ECO:0000259" key="3">
    <source>
        <dbReference type="Pfam" id="PF02016"/>
    </source>
</evidence>
<evidence type="ECO:0000256" key="1">
    <source>
        <dbReference type="ARBA" id="ARBA00010233"/>
    </source>
</evidence>
<dbReference type="PIRSF" id="PIRSF028757">
    <property type="entry name" value="LD-carboxypeptidase"/>
    <property type="match status" value="1"/>
</dbReference>
<dbReference type="Pfam" id="PF02016">
    <property type="entry name" value="Peptidase_S66"/>
    <property type="match status" value="1"/>
</dbReference>
<dbReference type="CDD" id="cd07062">
    <property type="entry name" value="Peptidase_S66_mccF_like"/>
    <property type="match status" value="1"/>
</dbReference>
<comment type="caution">
    <text evidence="5">The sequence shown here is derived from an EMBL/GenBank/DDBJ whole genome shotgun (WGS) entry which is preliminary data.</text>
</comment>
<dbReference type="InterPro" id="IPR029062">
    <property type="entry name" value="Class_I_gatase-like"/>
</dbReference>
<dbReference type="InterPro" id="IPR027478">
    <property type="entry name" value="LdcA_N"/>
</dbReference>
<dbReference type="PANTHER" id="PTHR30237">
    <property type="entry name" value="MURAMOYLTETRAPEPTIDE CARBOXYPEPTIDASE"/>
    <property type="match status" value="1"/>
</dbReference>
<dbReference type="InterPro" id="IPR003507">
    <property type="entry name" value="S66_fam"/>
</dbReference>
<dbReference type="SUPFAM" id="SSF52317">
    <property type="entry name" value="Class I glutamine amidotransferase-like"/>
    <property type="match status" value="1"/>
</dbReference>
<evidence type="ECO:0000313" key="5">
    <source>
        <dbReference type="EMBL" id="KAK7420250.1"/>
    </source>
</evidence>
<evidence type="ECO:0000256" key="2">
    <source>
        <dbReference type="ARBA" id="ARBA00022801"/>
    </source>
</evidence>
<dbReference type="Pfam" id="PF17676">
    <property type="entry name" value="Peptidase_S66C"/>
    <property type="match status" value="1"/>
</dbReference>
<dbReference type="InterPro" id="IPR027461">
    <property type="entry name" value="Carboxypeptidase_A_C_sf"/>
</dbReference>
<comment type="similarity">
    <text evidence="1">Belongs to the peptidase S66 family.</text>
</comment>
<evidence type="ECO:0000259" key="4">
    <source>
        <dbReference type="Pfam" id="PF17676"/>
    </source>
</evidence>